<dbReference type="Gene3D" id="3.30.700.10">
    <property type="entry name" value="Glycoprotein, Type 4 Pilin"/>
    <property type="match status" value="1"/>
</dbReference>
<dbReference type="Pfam" id="PF16732">
    <property type="entry name" value="ComP_DUS"/>
    <property type="match status" value="1"/>
</dbReference>
<keyword evidence="1" id="KW-0472">Membrane</keyword>
<dbReference type="SUPFAM" id="SSF54523">
    <property type="entry name" value="Pili subunits"/>
    <property type="match status" value="1"/>
</dbReference>
<evidence type="ECO:0000313" key="2">
    <source>
        <dbReference type="EMBL" id="EGV16916.1"/>
    </source>
</evidence>
<dbReference type="EMBL" id="AFWV01000013">
    <property type="protein sequence ID" value="EGV16916.1"/>
    <property type="molecule type" value="Genomic_DNA"/>
</dbReference>
<dbReference type="NCBIfam" id="TIGR02532">
    <property type="entry name" value="IV_pilin_GFxxxE"/>
    <property type="match status" value="1"/>
</dbReference>
<keyword evidence="3" id="KW-1185">Reference proteome</keyword>
<sequence length="144" mass="15697">MFRAAPEPASPLTGRRGGFTLIELMITVAIISILAAVAYPSYQEYFRRANRTEAQSFLMDLAQRQQQFLMDARRYASSVADLNSTIPEHVAKFYTITEPFTIVVSPPSFTISAAPKVGTQQVADLGGVVLTINQAGAKTPADAW</sequence>
<name>F9UFP2_9GAMM</name>
<dbReference type="InterPro" id="IPR031982">
    <property type="entry name" value="PilE-like"/>
</dbReference>
<dbReference type="Pfam" id="PF07963">
    <property type="entry name" value="N_methyl"/>
    <property type="match status" value="1"/>
</dbReference>
<organism evidence="2 3">
    <name type="scientific">Thiocapsa marina 5811</name>
    <dbReference type="NCBI Taxonomy" id="768671"/>
    <lineage>
        <taxon>Bacteria</taxon>
        <taxon>Pseudomonadati</taxon>
        <taxon>Pseudomonadota</taxon>
        <taxon>Gammaproteobacteria</taxon>
        <taxon>Chromatiales</taxon>
        <taxon>Chromatiaceae</taxon>
        <taxon>Thiocapsa</taxon>
    </lineage>
</organism>
<dbReference type="eggNOG" id="COG4968">
    <property type="taxonomic scope" value="Bacteria"/>
</dbReference>
<dbReference type="RefSeq" id="WP_007194617.1">
    <property type="nucleotide sequence ID" value="NZ_AFWV01000013.1"/>
</dbReference>
<evidence type="ECO:0000256" key="1">
    <source>
        <dbReference type="SAM" id="Phobius"/>
    </source>
</evidence>
<evidence type="ECO:0000313" key="3">
    <source>
        <dbReference type="Proteomes" id="UP000005459"/>
    </source>
</evidence>
<dbReference type="GO" id="GO:0043683">
    <property type="term" value="P:type IV pilus assembly"/>
    <property type="evidence" value="ECO:0007669"/>
    <property type="project" value="InterPro"/>
</dbReference>
<dbReference type="OrthoDB" id="5296638at2"/>
<proteinExistence type="predicted"/>
<dbReference type="AlphaFoldDB" id="F9UFP2"/>
<dbReference type="InterPro" id="IPR012902">
    <property type="entry name" value="N_methyl_site"/>
</dbReference>
<dbReference type="Proteomes" id="UP000005459">
    <property type="component" value="Unassembled WGS sequence"/>
</dbReference>
<feature type="transmembrane region" description="Helical" evidence="1">
    <location>
        <begin position="20"/>
        <end position="42"/>
    </location>
</feature>
<dbReference type="STRING" id="768671.ThimaDRAFT_3745"/>
<reference evidence="2 3" key="1">
    <citation type="submission" date="2011-06" db="EMBL/GenBank/DDBJ databases">
        <title>The draft genome of Thiocapsa marina 5811.</title>
        <authorList>
            <consortium name="US DOE Joint Genome Institute (JGI-PGF)"/>
            <person name="Lucas S."/>
            <person name="Han J."/>
            <person name="Cheng J.-F."/>
            <person name="Goodwin L."/>
            <person name="Pitluck S."/>
            <person name="Peters L."/>
            <person name="Land M.L."/>
            <person name="Hauser L."/>
            <person name="Vogl K."/>
            <person name="Liu Z."/>
            <person name="Imhoff J."/>
            <person name="Thiel V."/>
            <person name="Frigaard N.-U."/>
            <person name="Bryant D."/>
            <person name="Woyke T.J."/>
        </authorList>
    </citation>
    <scope>NUCLEOTIDE SEQUENCE [LARGE SCALE GENOMIC DNA]</scope>
    <source>
        <strain evidence="2 3">5811</strain>
    </source>
</reference>
<keyword evidence="1" id="KW-0812">Transmembrane</keyword>
<protein>
    <submittedName>
        <fullName evidence="2">Uncharacterized protein</fullName>
    </submittedName>
</protein>
<accession>F9UFP2</accession>
<dbReference type="InterPro" id="IPR045584">
    <property type="entry name" value="Pilin-like"/>
</dbReference>
<dbReference type="PATRIC" id="fig|768671.3.peg.3952"/>
<gene>
    <name evidence="2" type="ORF">ThimaDRAFT_3745</name>
</gene>
<keyword evidence="1" id="KW-1133">Transmembrane helix</keyword>
<dbReference type="PROSITE" id="PS00409">
    <property type="entry name" value="PROKAR_NTER_METHYL"/>
    <property type="match status" value="1"/>
</dbReference>